<dbReference type="WBParaSite" id="SSLN_0001453401-mRNA-1">
    <property type="protein sequence ID" value="SSLN_0001453401-mRNA-1"/>
    <property type="gene ID" value="SSLN_0001453401"/>
</dbReference>
<dbReference type="PANTHER" id="PTHR36983">
    <property type="entry name" value="DNAJ HOMOLOG SUBFAMILY C MEMBER 13"/>
    <property type="match status" value="1"/>
</dbReference>
<dbReference type="InterPro" id="IPR044978">
    <property type="entry name" value="GRV2/DNAJC13"/>
</dbReference>
<name>A0A183TC00_SCHSO</name>
<dbReference type="GO" id="GO:2000641">
    <property type="term" value="P:regulation of early endosome to late endosome transport"/>
    <property type="evidence" value="ECO:0007669"/>
    <property type="project" value="InterPro"/>
</dbReference>
<dbReference type="PANTHER" id="PTHR36983:SF2">
    <property type="entry name" value="DNAJ HOMOLOG SUBFAMILY C MEMBER 13"/>
    <property type="match status" value="1"/>
</dbReference>
<dbReference type="GO" id="GO:0010008">
    <property type="term" value="C:endosome membrane"/>
    <property type="evidence" value="ECO:0007669"/>
    <property type="project" value="TreeGrafter"/>
</dbReference>
<evidence type="ECO:0000313" key="2">
    <source>
        <dbReference type="WBParaSite" id="SSLN_0001453401-mRNA-1"/>
    </source>
</evidence>
<dbReference type="AlphaFoldDB" id="A0A183TC00"/>
<protein>
    <submittedName>
        <fullName evidence="2">LisH domain-containing protein</fullName>
    </submittedName>
</protein>
<organism evidence="2">
    <name type="scientific">Schistocephalus solidus</name>
    <name type="common">Tapeworm</name>
    <dbReference type="NCBI Taxonomy" id="70667"/>
    <lineage>
        <taxon>Eukaryota</taxon>
        <taxon>Metazoa</taxon>
        <taxon>Spiralia</taxon>
        <taxon>Lophotrochozoa</taxon>
        <taxon>Platyhelminthes</taxon>
        <taxon>Cestoda</taxon>
        <taxon>Eucestoda</taxon>
        <taxon>Diphyllobothriidea</taxon>
        <taxon>Diphyllobothriidae</taxon>
        <taxon>Schistocephalus</taxon>
    </lineage>
</organism>
<evidence type="ECO:0000256" key="1">
    <source>
        <dbReference type="SAM" id="MobiDB-lite"/>
    </source>
</evidence>
<accession>A0A183TC00</accession>
<dbReference type="GO" id="GO:0006898">
    <property type="term" value="P:receptor-mediated endocytosis"/>
    <property type="evidence" value="ECO:0007669"/>
    <property type="project" value="TreeGrafter"/>
</dbReference>
<sequence length="468" mass="51294">LIEFLNHVIVVNDLLKEVVYTGGLVYLLEVIATSEARDVRQAAVGFLSRCLANSQVGRRIQALLCQFLPAIFPETIRDTPEAFLPLFESDHQNPELIWNQNCRDQLTDAVTDMSRMFGEQQAKNRSLRWTLPDAFSVSYATAMSASLLSQGLLKETDLVSLESTGGLVVVAGVYLHLYINQPGWMLRQPDVFLDSLMAKLLDSFGKLPATAPLLRLYTRAAIQLLTDRPGLLDSLPRKGYPHRLFDVFATVHEPEGARTCLLLLHRMSVSKLCVLAMIERETIAGFLNVTHCCVGEELGTLGETMFNIFNTPGCDSLVAQALKHDLIDYLLQTLHTGLPVAVRQPGQCRAYIVKALKAMQKSNLYGDKVDVYVYTCIPLLLPFFRQVTARLEADPNWAEFRDQSHALFLTNAPQSVASAYLTAGAGGSSVHSGFLTTGGVGHLAPPGSSTPTYATGPGGVPRSPPPPR</sequence>
<feature type="region of interest" description="Disordered" evidence="1">
    <location>
        <begin position="444"/>
        <end position="468"/>
    </location>
</feature>
<dbReference type="GO" id="GO:0007032">
    <property type="term" value="P:endosome organization"/>
    <property type="evidence" value="ECO:0007669"/>
    <property type="project" value="InterPro"/>
</dbReference>
<proteinExistence type="predicted"/>
<reference evidence="2" key="1">
    <citation type="submission" date="2016-06" db="UniProtKB">
        <authorList>
            <consortium name="WormBaseParasite"/>
        </authorList>
    </citation>
    <scope>IDENTIFICATION</scope>
</reference>